<feature type="region of interest" description="Disordered" evidence="1">
    <location>
        <begin position="74"/>
        <end position="103"/>
    </location>
</feature>
<evidence type="ECO:0000313" key="3">
    <source>
        <dbReference type="Proteomes" id="UP001604336"/>
    </source>
</evidence>
<gene>
    <name evidence="2" type="ORF">Adt_41972</name>
</gene>
<name>A0ABD1PUB3_9LAMI</name>
<feature type="compositionally biased region" description="Basic residues" evidence="1">
    <location>
        <begin position="93"/>
        <end position="103"/>
    </location>
</feature>
<dbReference type="Proteomes" id="UP001604336">
    <property type="component" value="Unassembled WGS sequence"/>
</dbReference>
<dbReference type="EMBL" id="JBFOLK010000013">
    <property type="protein sequence ID" value="KAL2466121.1"/>
    <property type="molecule type" value="Genomic_DNA"/>
</dbReference>
<protein>
    <recommendedName>
        <fullName evidence="4">Chromo domain-containing protein</fullName>
    </recommendedName>
</protein>
<accession>A0ABD1PUB3</accession>
<organism evidence="2 3">
    <name type="scientific">Abeliophyllum distichum</name>
    <dbReference type="NCBI Taxonomy" id="126358"/>
    <lineage>
        <taxon>Eukaryota</taxon>
        <taxon>Viridiplantae</taxon>
        <taxon>Streptophyta</taxon>
        <taxon>Embryophyta</taxon>
        <taxon>Tracheophyta</taxon>
        <taxon>Spermatophyta</taxon>
        <taxon>Magnoliopsida</taxon>
        <taxon>eudicotyledons</taxon>
        <taxon>Gunneridae</taxon>
        <taxon>Pentapetalae</taxon>
        <taxon>asterids</taxon>
        <taxon>lamiids</taxon>
        <taxon>Lamiales</taxon>
        <taxon>Oleaceae</taxon>
        <taxon>Forsythieae</taxon>
        <taxon>Abeliophyllum</taxon>
    </lineage>
</organism>
<keyword evidence="3" id="KW-1185">Reference proteome</keyword>
<evidence type="ECO:0000313" key="2">
    <source>
        <dbReference type="EMBL" id="KAL2466121.1"/>
    </source>
</evidence>
<proteinExistence type="predicted"/>
<sequence>MEVRLANIPTVVVDENDERQLLKIVSAIIFNKYGQAGVQWLREWTNHTEEQATWEDSDHVQKKCPIFKSWGQGLDKTGGCNNGDNSHRISSWGRKKTRTNHSN</sequence>
<reference evidence="3" key="1">
    <citation type="submission" date="2024-07" db="EMBL/GenBank/DDBJ databases">
        <title>Two chromosome-level genome assemblies of Korean endemic species Abeliophyllum distichum and Forsythia ovata (Oleaceae).</title>
        <authorList>
            <person name="Jang H."/>
        </authorList>
    </citation>
    <scope>NUCLEOTIDE SEQUENCE [LARGE SCALE GENOMIC DNA]</scope>
</reference>
<evidence type="ECO:0000256" key="1">
    <source>
        <dbReference type="SAM" id="MobiDB-lite"/>
    </source>
</evidence>
<dbReference type="AlphaFoldDB" id="A0ABD1PUB3"/>
<evidence type="ECO:0008006" key="4">
    <source>
        <dbReference type="Google" id="ProtNLM"/>
    </source>
</evidence>
<comment type="caution">
    <text evidence="2">The sequence shown here is derived from an EMBL/GenBank/DDBJ whole genome shotgun (WGS) entry which is preliminary data.</text>
</comment>